<dbReference type="AlphaFoldDB" id="A0A9J6RJU4"/>
<dbReference type="InterPro" id="IPR029055">
    <property type="entry name" value="Ntn_hydrolases_N"/>
</dbReference>
<reference evidence="2 3" key="1">
    <citation type="submission" date="2022-12" db="EMBL/GenBank/DDBJ databases">
        <title>Dasania phycosphaerae sp. nov., isolated from particulate material of the south coast of Korea.</title>
        <authorList>
            <person name="Jiang Y."/>
        </authorList>
    </citation>
    <scope>NUCLEOTIDE SEQUENCE [LARGE SCALE GENOMIC DNA]</scope>
    <source>
        <strain evidence="2 3">GY-19</strain>
    </source>
</reference>
<dbReference type="NCBIfam" id="NF040521">
    <property type="entry name" value="C45_proenzyme"/>
    <property type="match status" value="1"/>
</dbReference>
<dbReference type="EMBL" id="JAPTGG010000003">
    <property type="protein sequence ID" value="MCZ0864674.1"/>
    <property type="molecule type" value="Genomic_DNA"/>
</dbReference>
<sequence length="340" mass="37098">MTALRFKEVHLKGGAAERGYQQGKALKSEIAQALAYYKALFNLPDSVLQAQLGPFRQVIEQFKPAYMEEMAAIAQGAGLSADDILLLNARSELLNNLSVSECTTVYNQPTGLLAQNWDWSKALEPLISVLHIEQAQGPRITTLTEPGMLAKVGMNSAGLAVSLNILKSATRLQGLPVHLFLRAVLECESLAQVKALLKTVAVGKASHVLVADAQGEFLSIEFAADKHYLLASDHHGIVIHSNHYLADTQLNTQEAFPSTYERYRRAAEILSYDRSDRGVQSVLLDQSEGLASICRPYSPSALANFGEVGTVFSVLMKPAKKTISIRPGCKADTPFYQLQL</sequence>
<protein>
    <submittedName>
        <fullName evidence="2">C45 family peptidase</fullName>
    </submittedName>
</protein>
<dbReference type="RefSeq" id="WP_258330825.1">
    <property type="nucleotide sequence ID" value="NZ_JAPTGG010000003.1"/>
</dbReference>
<feature type="domain" description="Peptidase C45 hydrolase" evidence="1">
    <location>
        <begin position="112"/>
        <end position="326"/>
    </location>
</feature>
<dbReference type="Pfam" id="PF03417">
    <property type="entry name" value="AAT"/>
    <property type="match status" value="1"/>
</dbReference>
<dbReference type="SUPFAM" id="SSF56235">
    <property type="entry name" value="N-terminal nucleophile aminohydrolases (Ntn hydrolases)"/>
    <property type="match status" value="1"/>
</dbReference>
<keyword evidence="3" id="KW-1185">Reference proteome</keyword>
<proteinExistence type="predicted"/>
<evidence type="ECO:0000259" key="1">
    <source>
        <dbReference type="Pfam" id="PF03417"/>
    </source>
</evidence>
<name>A0A9J6RJU4_9GAMM</name>
<dbReference type="InterPro" id="IPR047794">
    <property type="entry name" value="C45_proenzyme-like"/>
</dbReference>
<evidence type="ECO:0000313" key="3">
    <source>
        <dbReference type="Proteomes" id="UP001069090"/>
    </source>
</evidence>
<dbReference type="InterPro" id="IPR005079">
    <property type="entry name" value="Peptidase_C45_hydrolase"/>
</dbReference>
<comment type="caution">
    <text evidence="2">The sequence shown here is derived from an EMBL/GenBank/DDBJ whole genome shotgun (WGS) entry which is preliminary data.</text>
</comment>
<gene>
    <name evidence="2" type="ORF">O0V09_05650</name>
</gene>
<dbReference type="InterPro" id="IPR047801">
    <property type="entry name" value="Peptidase_C45"/>
</dbReference>
<organism evidence="2 3">
    <name type="scientific">Dasania phycosphaerae</name>
    <dbReference type="NCBI Taxonomy" id="2950436"/>
    <lineage>
        <taxon>Bacteria</taxon>
        <taxon>Pseudomonadati</taxon>
        <taxon>Pseudomonadota</taxon>
        <taxon>Gammaproteobacteria</taxon>
        <taxon>Cellvibrionales</taxon>
        <taxon>Spongiibacteraceae</taxon>
        <taxon>Dasania</taxon>
    </lineage>
</organism>
<dbReference type="PANTHER" id="PTHR34180:SF1">
    <property type="entry name" value="BETA-ALANYL-DOPAMINE_CARCININE HYDROLASE"/>
    <property type="match status" value="1"/>
</dbReference>
<evidence type="ECO:0000313" key="2">
    <source>
        <dbReference type="EMBL" id="MCZ0864674.1"/>
    </source>
</evidence>
<dbReference type="Proteomes" id="UP001069090">
    <property type="component" value="Unassembled WGS sequence"/>
</dbReference>
<accession>A0A9J6RJU4</accession>
<dbReference type="Gene3D" id="3.60.60.10">
    <property type="entry name" value="Penicillin V Acylase, Chain A"/>
    <property type="match status" value="1"/>
</dbReference>
<dbReference type="PANTHER" id="PTHR34180">
    <property type="entry name" value="PEPTIDASE C45"/>
    <property type="match status" value="1"/>
</dbReference>
<dbReference type="Gene3D" id="1.10.10.2120">
    <property type="match status" value="1"/>
</dbReference>